<organism evidence="1 2">
    <name type="scientific">Micromonospora echinofusca</name>
    <dbReference type="NCBI Taxonomy" id="47858"/>
    <lineage>
        <taxon>Bacteria</taxon>
        <taxon>Bacillati</taxon>
        <taxon>Actinomycetota</taxon>
        <taxon>Actinomycetes</taxon>
        <taxon>Micromonosporales</taxon>
        <taxon>Micromonosporaceae</taxon>
        <taxon>Micromonospora</taxon>
    </lineage>
</organism>
<dbReference type="Proteomes" id="UP000823521">
    <property type="component" value="Unassembled WGS sequence"/>
</dbReference>
<name>A0ABS3VVL0_MICEH</name>
<evidence type="ECO:0000313" key="1">
    <source>
        <dbReference type="EMBL" id="MBO4208444.1"/>
    </source>
</evidence>
<dbReference type="EMBL" id="WVUH01000197">
    <property type="protein sequence ID" value="MBO4208444.1"/>
    <property type="molecule type" value="Genomic_DNA"/>
</dbReference>
<protein>
    <recommendedName>
        <fullName evidence="3">Winged helix-turn helix</fullName>
    </recommendedName>
</protein>
<dbReference type="InterPro" id="IPR009057">
    <property type="entry name" value="Homeodomain-like_sf"/>
</dbReference>
<dbReference type="SUPFAM" id="SSF46689">
    <property type="entry name" value="Homeodomain-like"/>
    <property type="match status" value="1"/>
</dbReference>
<accession>A0ABS3VVL0</accession>
<comment type="caution">
    <text evidence="1">The sequence shown here is derived from an EMBL/GenBank/DDBJ whole genome shotgun (WGS) entry which is preliminary data.</text>
</comment>
<sequence>MLVDVLRRVDRQELTADAAARLVGCHPAHLHRIRARLTEAGVLDPRPDGRRWRAATRSDTVIRYALAHPELGPKSIARRLRQLPDGGCRVSHGTVSNILRAAGLNTVAARRSRLVRSAGVA</sequence>
<reference evidence="1 2" key="1">
    <citation type="submission" date="2019-12" db="EMBL/GenBank/DDBJ databases">
        <title>Whole genome sequencing of endophytic Actinobacterium Micromonospora sp. MPMI6T.</title>
        <authorList>
            <person name="Evv R."/>
            <person name="Podile A.R."/>
        </authorList>
    </citation>
    <scope>NUCLEOTIDE SEQUENCE [LARGE SCALE GENOMIC DNA]</scope>
    <source>
        <strain evidence="1 2">MPMI6</strain>
    </source>
</reference>
<evidence type="ECO:0000313" key="2">
    <source>
        <dbReference type="Proteomes" id="UP000823521"/>
    </source>
</evidence>
<evidence type="ECO:0008006" key="3">
    <source>
        <dbReference type="Google" id="ProtNLM"/>
    </source>
</evidence>
<proteinExistence type="predicted"/>
<gene>
    <name evidence="1" type="ORF">GSF22_20875</name>
</gene>
<keyword evidence="2" id="KW-1185">Reference proteome</keyword>
<dbReference type="RefSeq" id="WP_208815434.1">
    <property type="nucleotide sequence ID" value="NZ_WVUH01000197.1"/>
</dbReference>